<reference evidence="2" key="1">
    <citation type="submission" date="2022-12" db="EMBL/GenBank/DDBJ databases">
        <title>Chromosome-level genome assembly of the bean flower thrips Megalurothrips usitatus.</title>
        <authorList>
            <person name="Ma L."/>
            <person name="Liu Q."/>
            <person name="Li H."/>
            <person name="Cai W."/>
        </authorList>
    </citation>
    <scope>NUCLEOTIDE SEQUENCE</scope>
    <source>
        <strain evidence="2">Cailab_2022a</strain>
    </source>
</reference>
<proteinExistence type="predicted"/>
<dbReference type="EMBL" id="JAPTSV010000748">
    <property type="protein sequence ID" value="KAJ1519157.1"/>
    <property type="molecule type" value="Genomic_DNA"/>
</dbReference>
<accession>A0AAV7X3Z0</accession>
<dbReference type="AlphaFoldDB" id="A0AAV7X3Z0"/>
<dbReference type="Gene3D" id="3.60.10.10">
    <property type="entry name" value="Endonuclease/exonuclease/phosphatase"/>
    <property type="match status" value="1"/>
</dbReference>
<keyword evidence="3" id="KW-1185">Reference proteome</keyword>
<dbReference type="InterPro" id="IPR036691">
    <property type="entry name" value="Endo/exonu/phosph_ase_sf"/>
</dbReference>
<feature type="domain" description="Endonuclease/exonuclease/phosphatase" evidence="1">
    <location>
        <begin position="1"/>
        <end position="120"/>
    </location>
</feature>
<gene>
    <name evidence="2" type="ORF">ONE63_011231</name>
</gene>
<evidence type="ECO:0000313" key="2">
    <source>
        <dbReference type="EMBL" id="KAJ1519157.1"/>
    </source>
</evidence>
<evidence type="ECO:0000259" key="1">
    <source>
        <dbReference type="Pfam" id="PF03372"/>
    </source>
</evidence>
<dbReference type="GO" id="GO:0003824">
    <property type="term" value="F:catalytic activity"/>
    <property type="evidence" value="ECO:0007669"/>
    <property type="project" value="InterPro"/>
</dbReference>
<evidence type="ECO:0000313" key="3">
    <source>
        <dbReference type="Proteomes" id="UP001075354"/>
    </source>
</evidence>
<comment type="caution">
    <text evidence="2">The sequence shown here is derived from an EMBL/GenBank/DDBJ whole genome shotgun (WGS) entry which is preliminary data.</text>
</comment>
<dbReference type="SUPFAM" id="SSF56219">
    <property type="entry name" value="DNase I-like"/>
    <property type="match status" value="1"/>
</dbReference>
<dbReference type="Proteomes" id="UP001075354">
    <property type="component" value="Unassembled WGS sequence"/>
</dbReference>
<name>A0AAV7X3Z0_9NEOP</name>
<dbReference type="Pfam" id="PF03372">
    <property type="entry name" value="Exo_endo_phos"/>
    <property type="match status" value="1"/>
</dbReference>
<sequence>MDALRHLLTEHKVDVALLQEVALPRLDVPGYVEFTATGEGRRGTAILARADLGLTPLLALPSGRACAARIGNTTYISVYAPAGSRYRLQRAAFFAQDLAPMLAVAGPRWVLGGDFNCVLRECDSTGATLKSPELAKLVSSLALVDVWPRVSTGPGHTFATAVITARCAVRWTGVGEHDPAAPRAARRGASTDAS</sequence>
<protein>
    <recommendedName>
        <fullName evidence="1">Endonuclease/exonuclease/phosphatase domain-containing protein</fullName>
    </recommendedName>
</protein>
<dbReference type="InterPro" id="IPR005135">
    <property type="entry name" value="Endo/exonuclease/phosphatase"/>
</dbReference>
<organism evidence="2 3">
    <name type="scientific">Megalurothrips usitatus</name>
    <name type="common">bean blossom thrips</name>
    <dbReference type="NCBI Taxonomy" id="439358"/>
    <lineage>
        <taxon>Eukaryota</taxon>
        <taxon>Metazoa</taxon>
        <taxon>Ecdysozoa</taxon>
        <taxon>Arthropoda</taxon>
        <taxon>Hexapoda</taxon>
        <taxon>Insecta</taxon>
        <taxon>Pterygota</taxon>
        <taxon>Neoptera</taxon>
        <taxon>Paraneoptera</taxon>
        <taxon>Thysanoptera</taxon>
        <taxon>Terebrantia</taxon>
        <taxon>Thripoidea</taxon>
        <taxon>Thripidae</taxon>
        <taxon>Megalurothrips</taxon>
    </lineage>
</organism>